<dbReference type="Proteomes" id="UP000734218">
    <property type="component" value="Unassembled WGS sequence"/>
</dbReference>
<organism evidence="5 6">
    <name type="scientific">Sphingomonas jejuensis</name>
    <dbReference type="NCBI Taxonomy" id="904715"/>
    <lineage>
        <taxon>Bacteria</taxon>
        <taxon>Pseudomonadati</taxon>
        <taxon>Pseudomonadota</taxon>
        <taxon>Alphaproteobacteria</taxon>
        <taxon>Sphingomonadales</taxon>
        <taxon>Sphingomonadaceae</taxon>
        <taxon>Sphingomonas</taxon>
    </lineage>
</organism>
<evidence type="ECO:0000256" key="3">
    <source>
        <dbReference type="ARBA" id="ARBA00022737"/>
    </source>
</evidence>
<dbReference type="CDD" id="cd05804">
    <property type="entry name" value="StaR_like"/>
    <property type="match status" value="1"/>
</dbReference>
<dbReference type="PANTHER" id="PTHR16263">
    <property type="entry name" value="TETRATRICOPEPTIDE REPEAT PROTEIN 38"/>
    <property type="match status" value="1"/>
</dbReference>
<evidence type="ECO:0000256" key="4">
    <source>
        <dbReference type="ARBA" id="ARBA00022803"/>
    </source>
</evidence>
<comment type="similarity">
    <text evidence="1">Belongs to the TTC38 family.</text>
</comment>
<evidence type="ECO:0000313" key="6">
    <source>
        <dbReference type="Proteomes" id="UP000734218"/>
    </source>
</evidence>
<keyword evidence="6" id="KW-1185">Reference proteome</keyword>
<dbReference type="EMBL" id="JAATJE010000003">
    <property type="protein sequence ID" value="NJC35331.1"/>
    <property type="molecule type" value="Genomic_DNA"/>
</dbReference>
<comment type="caution">
    <text evidence="5">The sequence shown here is derived from an EMBL/GenBank/DDBJ whole genome shotgun (WGS) entry which is preliminary data.</text>
</comment>
<dbReference type="InterPro" id="IPR033891">
    <property type="entry name" value="TTC38"/>
</dbReference>
<proteinExistence type="inferred from homology"/>
<dbReference type="InterPro" id="IPR011990">
    <property type="entry name" value="TPR-like_helical_dom_sf"/>
</dbReference>
<accession>A0ABX0XRM4</accession>
<dbReference type="SUPFAM" id="SSF48452">
    <property type="entry name" value="TPR-like"/>
    <property type="match status" value="1"/>
</dbReference>
<evidence type="ECO:0000256" key="2">
    <source>
        <dbReference type="ARBA" id="ARBA00019992"/>
    </source>
</evidence>
<gene>
    <name evidence="5" type="ORF">GGR88_002860</name>
</gene>
<sequence length="424" mass="45053">MNATRPVQTTRRQENGLALTTDDPAIVAAVDALEAELLRYGKGVGRYLDGPAAASDCALAVAYAAAVHLFALTTEGRARAMPLVGRALRLARSATARERTVVEAVAHWAAGDTARATALHMEVARRWPADLVSAKICQFHQLNAGDFSGMLACTGALVGALPDNGWTLGMHAFALGQTGDLAGAERAGRAAAALNADPWAHHAVAHVLDDAGRAAEGRAWMREHGRVWEDCSSFMYTHNWWHAALFEIGLGDHGAALALFDERVWGVRRDCCQDQVNAVSLLVRFELLGIDVGDRWDDLAPHLEKRIGDQANAFVDLHYAYGLARAGRDGAVERQLAALRTGGEAGEPPARAFRDAVAMAAEGMAAHARGDHGRAAARLAAVGGHLPAFGGSRTQRRLVDLVREDSARRAGAGARMPGRSAARA</sequence>
<dbReference type="Gene3D" id="1.25.40.10">
    <property type="entry name" value="Tetratricopeptide repeat domain"/>
    <property type="match status" value="1"/>
</dbReference>
<name>A0ABX0XRM4_9SPHN</name>
<protein>
    <recommendedName>
        <fullName evidence="2">Tetratricopeptide repeat protein 38</fullName>
    </recommendedName>
</protein>
<keyword evidence="3" id="KW-0677">Repeat</keyword>
<evidence type="ECO:0000256" key="1">
    <source>
        <dbReference type="ARBA" id="ARBA00005857"/>
    </source>
</evidence>
<dbReference type="PANTHER" id="PTHR16263:SF4">
    <property type="entry name" value="TETRATRICOPEPTIDE REPEAT PROTEIN 38"/>
    <property type="match status" value="1"/>
</dbReference>
<keyword evidence="4" id="KW-0802">TPR repeat</keyword>
<dbReference type="RefSeq" id="WP_167956324.1">
    <property type="nucleotide sequence ID" value="NZ_JAATJE010000003.1"/>
</dbReference>
<reference evidence="5 6" key="1">
    <citation type="submission" date="2020-03" db="EMBL/GenBank/DDBJ databases">
        <title>Genomic Encyclopedia of Type Strains, Phase IV (KMG-IV): sequencing the most valuable type-strain genomes for metagenomic binning, comparative biology and taxonomic classification.</title>
        <authorList>
            <person name="Goeker M."/>
        </authorList>
    </citation>
    <scope>NUCLEOTIDE SEQUENCE [LARGE SCALE GENOMIC DNA]</scope>
    <source>
        <strain evidence="5 6">DSM 27651</strain>
    </source>
</reference>
<evidence type="ECO:0000313" key="5">
    <source>
        <dbReference type="EMBL" id="NJC35331.1"/>
    </source>
</evidence>